<dbReference type="InterPro" id="IPR023430">
    <property type="entry name" value="Pept_HybD-like_dom_sf"/>
</dbReference>
<comment type="caution">
    <text evidence="6">The sequence shown here is derived from an EMBL/GenBank/DDBJ whole genome shotgun (WGS) entry which is preliminary data.</text>
</comment>
<dbReference type="GO" id="GO:0008233">
    <property type="term" value="F:peptidase activity"/>
    <property type="evidence" value="ECO:0007669"/>
    <property type="project" value="UniProtKB-KW"/>
</dbReference>
<evidence type="ECO:0000256" key="1">
    <source>
        <dbReference type="ARBA" id="ARBA00006814"/>
    </source>
</evidence>
<dbReference type="PRINTS" id="PR00446">
    <property type="entry name" value="HYDRGNUPTAKE"/>
</dbReference>
<evidence type="ECO:0000313" key="7">
    <source>
        <dbReference type="Proteomes" id="UP001518976"/>
    </source>
</evidence>
<keyword evidence="4" id="KW-0378">Hydrolase</keyword>
<dbReference type="PANTHER" id="PTHR30302:SF1">
    <property type="entry name" value="HYDROGENASE 2 MATURATION PROTEASE"/>
    <property type="match status" value="1"/>
</dbReference>
<gene>
    <name evidence="6" type="ORF">JW592_12075</name>
</gene>
<dbReference type="Pfam" id="PF01750">
    <property type="entry name" value="HycI"/>
    <property type="match status" value="1"/>
</dbReference>
<protein>
    <submittedName>
        <fullName evidence="6">Hydrogenase maturation protease</fullName>
    </submittedName>
</protein>
<proteinExistence type="inferred from homology"/>
<evidence type="ECO:0000313" key="6">
    <source>
        <dbReference type="EMBL" id="MBO8186198.1"/>
    </source>
</evidence>
<dbReference type="EMBL" id="JAFFZN010000009">
    <property type="protein sequence ID" value="MBO8186198.1"/>
    <property type="molecule type" value="Genomic_DNA"/>
</dbReference>
<reference evidence="6 7" key="1">
    <citation type="submission" date="2021-02" db="EMBL/GenBank/DDBJ databases">
        <title>Streptomyces spirodelae sp. nov., isolated from duckweed.</title>
        <authorList>
            <person name="Saimee Y."/>
            <person name="Duangmal K."/>
        </authorList>
    </citation>
    <scope>NUCLEOTIDE SEQUENCE [LARGE SCALE GENOMIC DNA]</scope>
    <source>
        <strain evidence="6 7">DW4-2</strain>
    </source>
</reference>
<name>A0ABS3WSW2_9ACTN</name>
<dbReference type="GO" id="GO:0006508">
    <property type="term" value="P:proteolysis"/>
    <property type="evidence" value="ECO:0007669"/>
    <property type="project" value="UniProtKB-KW"/>
</dbReference>
<keyword evidence="3" id="KW-0064">Aspartyl protease</keyword>
<feature type="region of interest" description="Disordered" evidence="5">
    <location>
        <begin position="167"/>
        <end position="196"/>
    </location>
</feature>
<keyword evidence="2 6" id="KW-0645">Protease</keyword>
<evidence type="ECO:0000256" key="3">
    <source>
        <dbReference type="ARBA" id="ARBA00022750"/>
    </source>
</evidence>
<dbReference type="NCBIfam" id="TIGR00072">
    <property type="entry name" value="hydrog_prot"/>
    <property type="match status" value="1"/>
</dbReference>
<evidence type="ECO:0000256" key="5">
    <source>
        <dbReference type="SAM" id="MobiDB-lite"/>
    </source>
</evidence>
<dbReference type="Gene3D" id="3.40.50.1450">
    <property type="entry name" value="HybD-like"/>
    <property type="match status" value="1"/>
</dbReference>
<comment type="similarity">
    <text evidence="1">Belongs to the peptidase A31 family.</text>
</comment>
<evidence type="ECO:0000256" key="4">
    <source>
        <dbReference type="ARBA" id="ARBA00022801"/>
    </source>
</evidence>
<dbReference type="CDD" id="cd06068">
    <property type="entry name" value="H2MP_like-1"/>
    <property type="match status" value="1"/>
</dbReference>
<accession>A0ABS3WSW2</accession>
<dbReference type="PANTHER" id="PTHR30302">
    <property type="entry name" value="HYDROGENASE 1 MATURATION PROTEASE"/>
    <property type="match status" value="1"/>
</dbReference>
<sequence length="196" mass="20340">MTASPSPEPSERTLVAGIGNVFLGDDGFGVEVVQRLARRPLPPHVEAVDIGVRGVHLAYQALDGCDTLILVDAVHRGGTPGTVRLIEVTEQDRAAPDEVPVVDGHRMTPDAVLALLETLRTGIGGSAPRRVFVVGCEPADLTEGIGLSAPVAAAVDEAVESVLRLLEDPSGRGAAERRTADRNSGVAAEGRPPAPL</sequence>
<organism evidence="6 7">
    <name type="scientific">Streptomyces spirodelae</name>
    <dbReference type="NCBI Taxonomy" id="2812904"/>
    <lineage>
        <taxon>Bacteria</taxon>
        <taxon>Bacillati</taxon>
        <taxon>Actinomycetota</taxon>
        <taxon>Actinomycetes</taxon>
        <taxon>Kitasatosporales</taxon>
        <taxon>Streptomycetaceae</taxon>
        <taxon>Streptomyces</taxon>
    </lineage>
</organism>
<evidence type="ECO:0000256" key="2">
    <source>
        <dbReference type="ARBA" id="ARBA00022670"/>
    </source>
</evidence>
<dbReference type="Proteomes" id="UP001518976">
    <property type="component" value="Unassembled WGS sequence"/>
</dbReference>
<keyword evidence="7" id="KW-1185">Reference proteome</keyword>
<dbReference type="SUPFAM" id="SSF53163">
    <property type="entry name" value="HybD-like"/>
    <property type="match status" value="1"/>
</dbReference>
<dbReference type="InterPro" id="IPR000671">
    <property type="entry name" value="Peptidase_A31"/>
</dbReference>
<dbReference type="RefSeq" id="WP_209265001.1">
    <property type="nucleotide sequence ID" value="NZ_JAFFZN010000009.1"/>
</dbReference>
<feature type="compositionally biased region" description="Basic and acidic residues" evidence="5">
    <location>
        <begin position="167"/>
        <end position="181"/>
    </location>
</feature>